<dbReference type="OrthoDB" id="3357408at2759"/>
<keyword evidence="1" id="KW-1133">Transmembrane helix</keyword>
<organism evidence="2 3">
    <name type="scientific">Dendrothele bispora (strain CBS 962.96)</name>
    <dbReference type="NCBI Taxonomy" id="1314807"/>
    <lineage>
        <taxon>Eukaryota</taxon>
        <taxon>Fungi</taxon>
        <taxon>Dikarya</taxon>
        <taxon>Basidiomycota</taxon>
        <taxon>Agaricomycotina</taxon>
        <taxon>Agaricomycetes</taxon>
        <taxon>Agaricomycetidae</taxon>
        <taxon>Agaricales</taxon>
        <taxon>Agaricales incertae sedis</taxon>
        <taxon>Dendrothele</taxon>
    </lineage>
</organism>
<evidence type="ECO:0000256" key="1">
    <source>
        <dbReference type="SAM" id="Phobius"/>
    </source>
</evidence>
<evidence type="ECO:0000313" key="2">
    <source>
        <dbReference type="EMBL" id="THU95623.1"/>
    </source>
</evidence>
<keyword evidence="1" id="KW-0812">Transmembrane</keyword>
<feature type="transmembrane region" description="Helical" evidence="1">
    <location>
        <begin position="143"/>
        <end position="162"/>
    </location>
</feature>
<feature type="transmembrane region" description="Helical" evidence="1">
    <location>
        <begin position="40"/>
        <end position="59"/>
    </location>
</feature>
<reference evidence="2 3" key="1">
    <citation type="journal article" date="2019" name="Nat. Ecol. Evol.">
        <title>Megaphylogeny resolves global patterns of mushroom evolution.</title>
        <authorList>
            <person name="Varga T."/>
            <person name="Krizsan K."/>
            <person name="Foldi C."/>
            <person name="Dima B."/>
            <person name="Sanchez-Garcia M."/>
            <person name="Sanchez-Ramirez S."/>
            <person name="Szollosi G.J."/>
            <person name="Szarkandi J.G."/>
            <person name="Papp V."/>
            <person name="Albert L."/>
            <person name="Andreopoulos W."/>
            <person name="Angelini C."/>
            <person name="Antonin V."/>
            <person name="Barry K.W."/>
            <person name="Bougher N.L."/>
            <person name="Buchanan P."/>
            <person name="Buyck B."/>
            <person name="Bense V."/>
            <person name="Catcheside P."/>
            <person name="Chovatia M."/>
            <person name="Cooper J."/>
            <person name="Damon W."/>
            <person name="Desjardin D."/>
            <person name="Finy P."/>
            <person name="Geml J."/>
            <person name="Haridas S."/>
            <person name="Hughes K."/>
            <person name="Justo A."/>
            <person name="Karasinski D."/>
            <person name="Kautmanova I."/>
            <person name="Kiss B."/>
            <person name="Kocsube S."/>
            <person name="Kotiranta H."/>
            <person name="LaButti K.M."/>
            <person name="Lechner B.E."/>
            <person name="Liimatainen K."/>
            <person name="Lipzen A."/>
            <person name="Lukacs Z."/>
            <person name="Mihaltcheva S."/>
            <person name="Morgado L.N."/>
            <person name="Niskanen T."/>
            <person name="Noordeloos M.E."/>
            <person name="Ohm R.A."/>
            <person name="Ortiz-Santana B."/>
            <person name="Ovrebo C."/>
            <person name="Racz N."/>
            <person name="Riley R."/>
            <person name="Savchenko A."/>
            <person name="Shiryaev A."/>
            <person name="Soop K."/>
            <person name="Spirin V."/>
            <person name="Szebenyi C."/>
            <person name="Tomsovsky M."/>
            <person name="Tulloss R.E."/>
            <person name="Uehling J."/>
            <person name="Grigoriev I.V."/>
            <person name="Vagvolgyi C."/>
            <person name="Papp T."/>
            <person name="Martin F.M."/>
            <person name="Miettinen O."/>
            <person name="Hibbett D.S."/>
            <person name="Nagy L.G."/>
        </authorList>
    </citation>
    <scope>NUCLEOTIDE SEQUENCE [LARGE SCALE GENOMIC DNA]</scope>
    <source>
        <strain evidence="2 3">CBS 962.96</strain>
    </source>
</reference>
<protein>
    <submittedName>
        <fullName evidence="2">Uncharacterized protein</fullName>
    </submittedName>
</protein>
<dbReference type="EMBL" id="ML179196">
    <property type="protein sequence ID" value="THU95623.1"/>
    <property type="molecule type" value="Genomic_DNA"/>
</dbReference>
<proteinExistence type="predicted"/>
<gene>
    <name evidence="2" type="ORF">K435DRAFT_798008</name>
</gene>
<dbReference type="Proteomes" id="UP000297245">
    <property type="component" value="Unassembled WGS sequence"/>
</dbReference>
<keyword evidence="1" id="KW-0472">Membrane</keyword>
<dbReference type="AlphaFoldDB" id="A0A4S8M1Y0"/>
<feature type="transmembrane region" description="Helical" evidence="1">
    <location>
        <begin position="109"/>
        <end position="131"/>
    </location>
</feature>
<evidence type="ECO:0000313" key="3">
    <source>
        <dbReference type="Proteomes" id="UP000297245"/>
    </source>
</evidence>
<accession>A0A4S8M1Y0</accession>
<feature type="transmembrane region" description="Helical" evidence="1">
    <location>
        <begin position="71"/>
        <end position="89"/>
    </location>
</feature>
<name>A0A4S8M1Y0_DENBC</name>
<keyword evidence="3" id="KW-1185">Reference proteome</keyword>
<sequence length="198" mass="22231">MSAPQSDYYSLFIVLNLPLMVINDGPGSFNKLQLLDSSRITVFGLYILANITADIVLVQRCYKIWGAKKKIIVFPVFISVINNAGRIWWIGHQVSKFLPKRKFHLTKHVLAVCLESGIMYPLALIPALAFAFQTFIVQFTPSFESLVAVLIQVVGIAPTFIIDTIHMNEGSGRDNQVISMWEANRNIDECDQIEQSAV</sequence>